<feature type="non-terminal residue" evidence="2">
    <location>
        <position position="72"/>
    </location>
</feature>
<organism evidence="2 3">
    <name type="scientific">Pleurodeles waltl</name>
    <name type="common">Iberian ribbed newt</name>
    <dbReference type="NCBI Taxonomy" id="8319"/>
    <lineage>
        <taxon>Eukaryota</taxon>
        <taxon>Metazoa</taxon>
        <taxon>Chordata</taxon>
        <taxon>Craniata</taxon>
        <taxon>Vertebrata</taxon>
        <taxon>Euteleostomi</taxon>
        <taxon>Amphibia</taxon>
        <taxon>Batrachia</taxon>
        <taxon>Caudata</taxon>
        <taxon>Salamandroidea</taxon>
        <taxon>Salamandridae</taxon>
        <taxon>Pleurodelinae</taxon>
        <taxon>Pleurodeles</taxon>
    </lineage>
</organism>
<keyword evidence="3" id="KW-1185">Reference proteome</keyword>
<evidence type="ECO:0000313" key="2">
    <source>
        <dbReference type="EMBL" id="KAJ1092376.1"/>
    </source>
</evidence>
<dbReference type="EMBL" id="JANPWB010000015">
    <property type="protein sequence ID" value="KAJ1092376.1"/>
    <property type="molecule type" value="Genomic_DNA"/>
</dbReference>
<reference evidence="2" key="1">
    <citation type="journal article" date="2022" name="bioRxiv">
        <title>Sequencing and chromosome-scale assembly of the giantPleurodeles waltlgenome.</title>
        <authorList>
            <person name="Brown T."/>
            <person name="Elewa A."/>
            <person name="Iarovenko S."/>
            <person name="Subramanian E."/>
            <person name="Araus A.J."/>
            <person name="Petzold A."/>
            <person name="Susuki M."/>
            <person name="Suzuki K.-i.T."/>
            <person name="Hayashi T."/>
            <person name="Toyoda A."/>
            <person name="Oliveira C."/>
            <person name="Osipova E."/>
            <person name="Leigh N.D."/>
            <person name="Simon A."/>
            <person name="Yun M.H."/>
        </authorList>
    </citation>
    <scope>NUCLEOTIDE SEQUENCE</scope>
    <source>
        <strain evidence="2">20211129_DDA</strain>
        <tissue evidence="2">Liver</tissue>
    </source>
</reference>
<proteinExistence type="predicted"/>
<name>A0AAV7LLC3_PLEWA</name>
<comment type="caution">
    <text evidence="2">The sequence shown here is derived from an EMBL/GenBank/DDBJ whole genome shotgun (WGS) entry which is preliminary data.</text>
</comment>
<evidence type="ECO:0000256" key="1">
    <source>
        <dbReference type="SAM" id="MobiDB-lite"/>
    </source>
</evidence>
<evidence type="ECO:0000313" key="3">
    <source>
        <dbReference type="Proteomes" id="UP001066276"/>
    </source>
</evidence>
<feature type="region of interest" description="Disordered" evidence="1">
    <location>
        <begin position="31"/>
        <end position="72"/>
    </location>
</feature>
<dbReference type="Proteomes" id="UP001066276">
    <property type="component" value="Chromosome 11"/>
</dbReference>
<feature type="non-terminal residue" evidence="2">
    <location>
        <position position="1"/>
    </location>
</feature>
<dbReference type="AlphaFoldDB" id="A0AAV7LLC3"/>
<accession>A0AAV7LLC3</accession>
<gene>
    <name evidence="2" type="ORF">NDU88_005486</name>
</gene>
<sequence>HHLAEEHWHRSRRELQPTWHRRVNVWSLKAPVGRRARGNPRRGQEETPATATTPLMGAPLRWRAPLCPLQQQ</sequence>
<protein>
    <submittedName>
        <fullName evidence="2">Uncharacterized protein</fullName>
    </submittedName>
</protein>